<protein>
    <submittedName>
        <fullName evidence="2">Uncharacterized protein</fullName>
    </submittedName>
</protein>
<organism evidence="2 3">
    <name type="scientific">Pseudolycoriella hygida</name>
    <dbReference type="NCBI Taxonomy" id="35572"/>
    <lineage>
        <taxon>Eukaryota</taxon>
        <taxon>Metazoa</taxon>
        <taxon>Ecdysozoa</taxon>
        <taxon>Arthropoda</taxon>
        <taxon>Hexapoda</taxon>
        <taxon>Insecta</taxon>
        <taxon>Pterygota</taxon>
        <taxon>Neoptera</taxon>
        <taxon>Endopterygota</taxon>
        <taxon>Diptera</taxon>
        <taxon>Nematocera</taxon>
        <taxon>Sciaroidea</taxon>
        <taxon>Sciaridae</taxon>
        <taxon>Pseudolycoriella</taxon>
    </lineage>
</organism>
<name>A0A9Q0MQQ6_9DIPT</name>
<evidence type="ECO:0000256" key="1">
    <source>
        <dbReference type="SAM" id="MobiDB-lite"/>
    </source>
</evidence>
<keyword evidence="3" id="KW-1185">Reference proteome</keyword>
<dbReference type="EMBL" id="WJQU01000004">
    <property type="protein sequence ID" value="KAJ6635904.1"/>
    <property type="molecule type" value="Genomic_DNA"/>
</dbReference>
<dbReference type="AlphaFoldDB" id="A0A9Q0MQQ6"/>
<feature type="region of interest" description="Disordered" evidence="1">
    <location>
        <begin position="118"/>
        <end position="145"/>
    </location>
</feature>
<dbReference type="InterPro" id="IPR006631">
    <property type="entry name" value="DM4_12"/>
</dbReference>
<dbReference type="OrthoDB" id="8180611at2759"/>
<dbReference type="PANTHER" id="PTHR21253:SF0">
    <property type="entry name" value="F-BOX ONLY PROTEIN 11-RELATED"/>
    <property type="match status" value="1"/>
</dbReference>
<sequence length="264" mass="30307">MSYISERSELKLIFETMHFTSNELMVALMVAWISVNSLEFVTTAPSDCVTPSSKLRFQKIYSRKKRYVVFPPGSAVVATPSVLKALTPVKPSGINCILEVDFFYPLQTSIAEWFPKEEEEQEKIDEVDYESDSSSDVKPSYQSPYPSAYPSPYPNVEQNQMWQQYAVHRNRRDIIGHIERVATNHGLDIKACLLRVICEANHYLLPQGQSFFQDVLRILFTTTYKDNVPDEYTNAMKISEDDCAQMYGTECRYSILGFLLENSK</sequence>
<proteinExistence type="predicted"/>
<accession>A0A9Q0MQQ6</accession>
<reference evidence="2" key="1">
    <citation type="submission" date="2022-07" db="EMBL/GenBank/DDBJ databases">
        <authorList>
            <person name="Trinca V."/>
            <person name="Uliana J.V.C."/>
            <person name="Torres T.T."/>
            <person name="Ward R.J."/>
            <person name="Monesi N."/>
        </authorList>
    </citation>
    <scope>NUCLEOTIDE SEQUENCE</scope>
    <source>
        <strain evidence="2">HSMRA1968</strain>
        <tissue evidence="2">Whole embryos</tissue>
    </source>
</reference>
<dbReference type="PANTHER" id="PTHR21253">
    <property type="entry name" value="F-BOX ONLY PROTEIN 11-RELATED"/>
    <property type="match status" value="1"/>
</dbReference>
<feature type="compositionally biased region" description="Acidic residues" evidence="1">
    <location>
        <begin position="118"/>
        <end position="133"/>
    </location>
</feature>
<feature type="compositionally biased region" description="Low complexity" evidence="1">
    <location>
        <begin position="134"/>
        <end position="145"/>
    </location>
</feature>
<comment type="caution">
    <text evidence="2">The sequence shown here is derived from an EMBL/GenBank/DDBJ whole genome shotgun (WGS) entry which is preliminary data.</text>
</comment>
<gene>
    <name evidence="2" type="ORF">Bhyg_14490</name>
</gene>
<dbReference type="SMART" id="SM00718">
    <property type="entry name" value="DM4_12"/>
    <property type="match status" value="1"/>
</dbReference>
<evidence type="ECO:0000313" key="2">
    <source>
        <dbReference type="EMBL" id="KAJ6635904.1"/>
    </source>
</evidence>
<dbReference type="Pfam" id="PF07841">
    <property type="entry name" value="DM4_12"/>
    <property type="match status" value="1"/>
</dbReference>
<evidence type="ECO:0000313" key="3">
    <source>
        <dbReference type="Proteomes" id="UP001151699"/>
    </source>
</evidence>
<dbReference type="Proteomes" id="UP001151699">
    <property type="component" value="Chromosome C"/>
</dbReference>